<dbReference type="InterPro" id="IPR003598">
    <property type="entry name" value="Ig_sub2"/>
</dbReference>
<dbReference type="InterPro" id="IPR013151">
    <property type="entry name" value="Immunoglobulin_dom"/>
</dbReference>
<evidence type="ECO:0000313" key="7">
    <source>
        <dbReference type="Proteomes" id="UP001634394"/>
    </source>
</evidence>
<evidence type="ECO:0000259" key="5">
    <source>
        <dbReference type="PROSITE" id="PS50835"/>
    </source>
</evidence>
<keyword evidence="2" id="KW-0677">Repeat</keyword>
<dbReference type="PANTHER" id="PTHR12231">
    <property type="entry name" value="CTX-RELATED TYPE I TRANSMEMBRANE PROTEIN"/>
    <property type="match status" value="1"/>
</dbReference>
<dbReference type="SMART" id="SM00409">
    <property type="entry name" value="IG"/>
    <property type="match status" value="3"/>
</dbReference>
<dbReference type="AlphaFoldDB" id="A0ABD3XJY2"/>
<dbReference type="Gene3D" id="2.60.40.10">
    <property type="entry name" value="Immunoglobulins"/>
    <property type="match status" value="3"/>
</dbReference>
<dbReference type="EMBL" id="JBJQND010000002">
    <property type="protein sequence ID" value="KAL3885223.1"/>
    <property type="molecule type" value="Genomic_DNA"/>
</dbReference>
<dbReference type="InterPro" id="IPR003599">
    <property type="entry name" value="Ig_sub"/>
</dbReference>
<evidence type="ECO:0000313" key="6">
    <source>
        <dbReference type="EMBL" id="KAL3885223.1"/>
    </source>
</evidence>
<dbReference type="InterPro" id="IPR013783">
    <property type="entry name" value="Ig-like_fold"/>
</dbReference>
<keyword evidence="7" id="KW-1185">Reference proteome</keyword>
<protein>
    <recommendedName>
        <fullName evidence="5">Ig-like domain-containing protein</fullName>
    </recommendedName>
</protein>
<evidence type="ECO:0000256" key="2">
    <source>
        <dbReference type="ARBA" id="ARBA00022737"/>
    </source>
</evidence>
<feature type="domain" description="Ig-like" evidence="5">
    <location>
        <begin position="1"/>
        <end position="90"/>
    </location>
</feature>
<gene>
    <name evidence="6" type="ORF">ACJMK2_025311</name>
</gene>
<dbReference type="PANTHER" id="PTHR12231:SF253">
    <property type="entry name" value="DPR-INTERACTING PROTEIN ETA, ISOFORM B-RELATED"/>
    <property type="match status" value="1"/>
</dbReference>
<dbReference type="SMART" id="SM00408">
    <property type="entry name" value="IGc2"/>
    <property type="match status" value="3"/>
</dbReference>
<accession>A0ABD3XJY2</accession>
<dbReference type="Pfam" id="PF00047">
    <property type="entry name" value="ig"/>
    <property type="match status" value="1"/>
</dbReference>
<keyword evidence="4" id="KW-0393">Immunoglobulin domain</keyword>
<dbReference type="SUPFAM" id="SSF48726">
    <property type="entry name" value="Immunoglobulin"/>
    <property type="match status" value="3"/>
</dbReference>
<organism evidence="6 7">
    <name type="scientific">Sinanodonta woodiana</name>
    <name type="common">Chinese pond mussel</name>
    <name type="synonym">Anodonta woodiana</name>
    <dbReference type="NCBI Taxonomy" id="1069815"/>
    <lineage>
        <taxon>Eukaryota</taxon>
        <taxon>Metazoa</taxon>
        <taxon>Spiralia</taxon>
        <taxon>Lophotrochozoa</taxon>
        <taxon>Mollusca</taxon>
        <taxon>Bivalvia</taxon>
        <taxon>Autobranchia</taxon>
        <taxon>Heteroconchia</taxon>
        <taxon>Palaeoheterodonta</taxon>
        <taxon>Unionida</taxon>
        <taxon>Unionoidea</taxon>
        <taxon>Unionidae</taxon>
        <taxon>Unioninae</taxon>
        <taxon>Sinanodonta</taxon>
    </lineage>
</organism>
<evidence type="ECO:0000256" key="1">
    <source>
        <dbReference type="ARBA" id="ARBA00022729"/>
    </source>
</evidence>
<dbReference type="PROSITE" id="PS50835">
    <property type="entry name" value="IG_LIKE"/>
    <property type="match status" value="3"/>
</dbReference>
<feature type="domain" description="Ig-like" evidence="5">
    <location>
        <begin position="206"/>
        <end position="279"/>
    </location>
</feature>
<feature type="domain" description="Ig-like" evidence="5">
    <location>
        <begin position="97"/>
        <end position="187"/>
    </location>
</feature>
<dbReference type="InterPro" id="IPR007110">
    <property type="entry name" value="Ig-like_dom"/>
</dbReference>
<proteinExistence type="predicted"/>
<dbReference type="Proteomes" id="UP001634394">
    <property type="component" value="Unassembled WGS sequence"/>
</dbReference>
<feature type="non-terminal residue" evidence="6">
    <location>
        <position position="1"/>
    </location>
</feature>
<evidence type="ECO:0000256" key="3">
    <source>
        <dbReference type="ARBA" id="ARBA00023157"/>
    </source>
</evidence>
<comment type="caution">
    <text evidence="6">The sequence shown here is derived from an EMBL/GenBank/DDBJ whole genome shotgun (WGS) entry which is preliminary data.</text>
</comment>
<dbReference type="CDD" id="cd00096">
    <property type="entry name" value="Ig"/>
    <property type="match status" value="2"/>
</dbReference>
<dbReference type="InterPro" id="IPR036179">
    <property type="entry name" value="Ig-like_dom_sf"/>
</dbReference>
<keyword evidence="1" id="KW-0732">Signal</keyword>
<reference evidence="6 7" key="1">
    <citation type="submission" date="2024-11" db="EMBL/GenBank/DDBJ databases">
        <title>Chromosome-level genome assembly of the freshwater bivalve Anodonta woodiana.</title>
        <authorList>
            <person name="Chen X."/>
        </authorList>
    </citation>
    <scope>NUCLEOTIDE SEQUENCE [LARGE SCALE GENOMIC DNA]</scope>
    <source>
        <strain evidence="6">MN2024</strain>
        <tissue evidence="6">Gills</tissue>
    </source>
</reference>
<sequence length="279" mass="30631">PKVTHLDPPRIYGSMLLELHSTAFLSCYGNVSITVNTTWLYNGGSTLPPHTFRSDGSVLEIRNVTGSYRGNYTCIIAKDGVTANTSVMVSVIEANSPLGVVSFDANRPITNEKMVLVLHDSALIDCRSQRNDVTYVWQFNGDSVLPPNVNVSSHRLNIGLMTSSTVGNYTCIVYKNIFATSASVSVSIKEEKAHVSQVTTSPPHTGTGLDITCHVTGYPEPNIRWSFTDPMGEKYMPPSYSNLTPNKIHIQNFQPSLHSGTWTCMARNFLGVDQKSIQI</sequence>
<evidence type="ECO:0000256" key="4">
    <source>
        <dbReference type="ARBA" id="ARBA00023319"/>
    </source>
</evidence>
<name>A0ABD3XJY2_SINWO</name>
<dbReference type="Pfam" id="PF13927">
    <property type="entry name" value="Ig_3"/>
    <property type="match status" value="1"/>
</dbReference>
<keyword evidence="3" id="KW-1015">Disulfide bond</keyword>
<dbReference type="InterPro" id="IPR051170">
    <property type="entry name" value="Neural/epithelial_adhesion"/>
</dbReference>